<dbReference type="OrthoDB" id="265717at2759"/>
<dbReference type="Gene3D" id="1.25.40.10">
    <property type="entry name" value="Tetratricopeptide repeat domain"/>
    <property type="match status" value="1"/>
</dbReference>
<dbReference type="Gene3D" id="2.170.270.10">
    <property type="entry name" value="SET domain"/>
    <property type="match status" value="1"/>
</dbReference>
<gene>
    <name evidence="7" type="ORF">PanWU01x14_032840</name>
</gene>
<evidence type="ECO:0000256" key="2">
    <source>
        <dbReference type="ARBA" id="ARBA00022771"/>
    </source>
</evidence>
<dbReference type="PROSITE" id="PS50280">
    <property type="entry name" value="SET"/>
    <property type="match status" value="1"/>
</dbReference>
<dbReference type="EMBL" id="JXTB01000017">
    <property type="protein sequence ID" value="PON76598.1"/>
    <property type="molecule type" value="Genomic_DNA"/>
</dbReference>
<evidence type="ECO:0000259" key="5">
    <source>
        <dbReference type="PROSITE" id="PS50280"/>
    </source>
</evidence>
<dbReference type="InterPro" id="IPR050869">
    <property type="entry name" value="H3K4_H4K5_MeTrfase"/>
</dbReference>
<dbReference type="SUPFAM" id="SSF48452">
    <property type="entry name" value="TPR-like"/>
    <property type="match status" value="1"/>
</dbReference>
<dbReference type="Proteomes" id="UP000237105">
    <property type="component" value="Unassembled WGS sequence"/>
</dbReference>
<dbReference type="PANTHER" id="PTHR12197:SF251">
    <property type="entry name" value="EG:BACR7C10.4 PROTEIN"/>
    <property type="match status" value="1"/>
</dbReference>
<protein>
    <submittedName>
        <fullName evidence="7">Zinc finger, MYND-type domain containing protein</fullName>
    </submittedName>
</protein>
<comment type="caution">
    <text evidence="7">The sequence shown here is derived from an EMBL/GenBank/DDBJ whole genome shotgun (WGS) entry which is preliminary data.</text>
</comment>
<dbReference type="PROSITE" id="PS01360">
    <property type="entry name" value="ZF_MYND_1"/>
    <property type="match status" value="1"/>
</dbReference>
<evidence type="ECO:0000256" key="3">
    <source>
        <dbReference type="ARBA" id="ARBA00022833"/>
    </source>
</evidence>
<dbReference type="Pfam" id="PF01753">
    <property type="entry name" value="zf-MYND"/>
    <property type="match status" value="1"/>
</dbReference>
<dbReference type="Gene3D" id="6.10.140.2220">
    <property type="match status" value="1"/>
</dbReference>
<evidence type="ECO:0000256" key="1">
    <source>
        <dbReference type="ARBA" id="ARBA00022723"/>
    </source>
</evidence>
<dbReference type="InterPro" id="IPR046341">
    <property type="entry name" value="SET_dom_sf"/>
</dbReference>
<dbReference type="STRING" id="3476.A0A2P5DTI4"/>
<dbReference type="InterPro" id="IPR011990">
    <property type="entry name" value="TPR-like_helical_dom_sf"/>
</dbReference>
<keyword evidence="3" id="KW-0862">Zinc</keyword>
<reference evidence="8" key="1">
    <citation type="submission" date="2016-06" db="EMBL/GenBank/DDBJ databases">
        <title>Parallel loss of symbiosis genes in relatives of nitrogen-fixing non-legume Parasponia.</title>
        <authorList>
            <person name="Van Velzen R."/>
            <person name="Holmer R."/>
            <person name="Bu F."/>
            <person name="Rutten L."/>
            <person name="Van Zeijl A."/>
            <person name="Liu W."/>
            <person name="Santuari L."/>
            <person name="Cao Q."/>
            <person name="Sharma T."/>
            <person name="Shen D."/>
            <person name="Roswanjaya Y."/>
            <person name="Wardhani T."/>
            <person name="Kalhor M.S."/>
            <person name="Jansen J."/>
            <person name="Van den Hoogen J."/>
            <person name="Gungor B."/>
            <person name="Hartog M."/>
            <person name="Hontelez J."/>
            <person name="Verver J."/>
            <person name="Yang W.-C."/>
            <person name="Schijlen E."/>
            <person name="Repin R."/>
            <person name="Schilthuizen M."/>
            <person name="Schranz E."/>
            <person name="Heidstra R."/>
            <person name="Miyata K."/>
            <person name="Fedorova E."/>
            <person name="Kohlen W."/>
            <person name="Bisseling T."/>
            <person name="Smit S."/>
            <person name="Geurts R."/>
        </authorList>
    </citation>
    <scope>NUCLEOTIDE SEQUENCE [LARGE SCALE GENOMIC DNA]</scope>
    <source>
        <strain evidence="8">cv. WU1-14</strain>
    </source>
</reference>
<keyword evidence="1" id="KW-0479">Metal-binding</keyword>
<dbReference type="SUPFAM" id="SSF82199">
    <property type="entry name" value="SET domain"/>
    <property type="match status" value="1"/>
</dbReference>
<organism evidence="7 8">
    <name type="scientific">Parasponia andersonii</name>
    <name type="common">Sponia andersonii</name>
    <dbReference type="NCBI Taxonomy" id="3476"/>
    <lineage>
        <taxon>Eukaryota</taxon>
        <taxon>Viridiplantae</taxon>
        <taxon>Streptophyta</taxon>
        <taxon>Embryophyta</taxon>
        <taxon>Tracheophyta</taxon>
        <taxon>Spermatophyta</taxon>
        <taxon>Magnoliopsida</taxon>
        <taxon>eudicotyledons</taxon>
        <taxon>Gunneridae</taxon>
        <taxon>Pentapetalae</taxon>
        <taxon>rosids</taxon>
        <taxon>fabids</taxon>
        <taxon>Rosales</taxon>
        <taxon>Cannabaceae</taxon>
        <taxon>Parasponia</taxon>
    </lineage>
</organism>
<dbReference type="PANTHER" id="PTHR12197">
    <property type="entry name" value="HISTONE-LYSINE N-METHYLTRANSFERASE SMYD"/>
    <property type="match status" value="1"/>
</dbReference>
<sequence>MEDLQSGLNDWGLVVSTRPVKGRCLFTTRDFHPGEVILREKPYASAPNKSGVESRCDGCFGTSNLKKCSACQVIWYCGSSCQKEEWKLHRLECDALSKLDKERRKSVTPSIRLMLRLYIRMRLETQRVIPATSMENYKLVEALVSHMTDIDEKQLVLYAQMANLVNLILQMPNINIKEIAENFSKLACNAHTICDTELRPLGTGLFPIISIINHSCLPNSVLVFEGRSAVVRAVQHIPKDSEVLISYIETAGSTMTRQKALKEQYLFTCKCLRCIKVGQPEDIQEGAILEGYCCKNIGCDGFLLRDSDGKGFICQLCGLVRSKEEIKEVASEIKSLSDKALTSTSSQNYQETISTYKTIEKLQRKLCHRFSINLMQTREKLLKMFMELQDWCEALSYCRLTIPVYERVYPKFHPLLGLQYYTCGKLEWLLGDTENAVKSLTKAVDILQITHGNNTPFMQELLMKLDEARAEASYKLSSKEDE</sequence>
<keyword evidence="8" id="KW-1185">Reference proteome</keyword>
<evidence type="ECO:0000313" key="7">
    <source>
        <dbReference type="EMBL" id="PON76598.1"/>
    </source>
</evidence>
<dbReference type="AlphaFoldDB" id="A0A2P5DTI4"/>
<dbReference type="Gene3D" id="1.10.220.160">
    <property type="match status" value="1"/>
</dbReference>
<dbReference type="SMART" id="SM00317">
    <property type="entry name" value="SET"/>
    <property type="match status" value="1"/>
</dbReference>
<dbReference type="InterPro" id="IPR001214">
    <property type="entry name" value="SET_dom"/>
</dbReference>
<evidence type="ECO:0000313" key="8">
    <source>
        <dbReference type="Proteomes" id="UP000237105"/>
    </source>
</evidence>
<dbReference type="GO" id="GO:0008270">
    <property type="term" value="F:zinc ion binding"/>
    <property type="evidence" value="ECO:0007669"/>
    <property type="project" value="UniProtKB-KW"/>
</dbReference>
<proteinExistence type="predicted"/>
<accession>A0A2P5DTI4</accession>
<dbReference type="InterPro" id="IPR002893">
    <property type="entry name" value="Znf_MYND"/>
</dbReference>
<name>A0A2P5DTI4_PARAD</name>
<dbReference type="Pfam" id="PF00856">
    <property type="entry name" value="SET"/>
    <property type="match status" value="1"/>
</dbReference>
<dbReference type="GO" id="GO:0005634">
    <property type="term" value="C:nucleus"/>
    <property type="evidence" value="ECO:0007669"/>
    <property type="project" value="TreeGrafter"/>
</dbReference>
<feature type="domain" description="SET" evidence="5">
    <location>
        <begin position="11"/>
        <end position="248"/>
    </location>
</feature>
<evidence type="ECO:0000256" key="4">
    <source>
        <dbReference type="PROSITE-ProRule" id="PRU00134"/>
    </source>
</evidence>
<feature type="domain" description="MYND-type" evidence="6">
    <location>
        <begin position="56"/>
        <end position="93"/>
    </location>
</feature>
<keyword evidence="2 4" id="KW-0863">Zinc-finger</keyword>
<evidence type="ECO:0000259" key="6">
    <source>
        <dbReference type="PROSITE" id="PS50865"/>
    </source>
</evidence>
<dbReference type="PROSITE" id="PS50865">
    <property type="entry name" value="ZF_MYND_2"/>
    <property type="match status" value="1"/>
</dbReference>